<name>A0ABS2AU80_9ACTN</name>
<evidence type="ECO:0000313" key="1">
    <source>
        <dbReference type="EMBL" id="MBM2623437.1"/>
    </source>
</evidence>
<protein>
    <recommendedName>
        <fullName evidence="3">GNAT family N-acetyltransferase</fullName>
    </recommendedName>
</protein>
<proteinExistence type="predicted"/>
<dbReference type="Gene3D" id="3.40.630.30">
    <property type="match status" value="1"/>
</dbReference>
<reference evidence="1 2" key="1">
    <citation type="submission" date="2021-01" db="EMBL/GenBank/DDBJ databases">
        <title>Actinoplanes sp. nov. LDG1-06 isolated from lichen.</title>
        <authorList>
            <person name="Saeng-In P."/>
            <person name="Phongsopitanun W."/>
            <person name="Kanchanasin P."/>
            <person name="Yuki M."/>
            <person name="Kudo T."/>
            <person name="Ohkuma M."/>
            <person name="Tanasupawat S."/>
        </authorList>
    </citation>
    <scope>NUCLEOTIDE SEQUENCE [LARGE SCALE GENOMIC DNA]</scope>
    <source>
        <strain evidence="1 2">LDG1-06</strain>
    </source>
</reference>
<evidence type="ECO:0008006" key="3">
    <source>
        <dbReference type="Google" id="ProtNLM"/>
    </source>
</evidence>
<evidence type="ECO:0000313" key="2">
    <source>
        <dbReference type="Proteomes" id="UP000632138"/>
    </source>
</evidence>
<accession>A0ABS2AU80</accession>
<dbReference type="Proteomes" id="UP000632138">
    <property type="component" value="Unassembled WGS sequence"/>
</dbReference>
<keyword evidence="2" id="KW-1185">Reference proteome</keyword>
<comment type="caution">
    <text evidence="1">The sequence shown here is derived from an EMBL/GenBank/DDBJ whole genome shotgun (WGS) entry which is preliminary data.</text>
</comment>
<dbReference type="EMBL" id="JAENHP010000035">
    <property type="protein sequence ID" value="MBM2623437.1"/>
    <property type="molecule type" value="Genomic_DNA"/>
</dbReference>
<sequence>MRAIREIRLRTAGVFDTTITSNALAPLVHRNQLLWSLHPPASLRTNIAREYLRTLSAHVTVKTQVAELDGEVIGAAWWNSCTTPEHPEIELTIPGAEHNPRVAAALHAVLAERHPAQPHEHLLLVAARKGLRTLKVGQALFNDVRLSDAP</sequence>
<dbReference type="RefSeq" id="WP_203383785.1">
    <property type="nucleotide sequence ID" value="NZ_JAENHP010000035.1"/>
</dbReference>
<organism evidence="1 2">
    <name type="scientific">Paractinoplanes ovalisporus</name>
    <dbReference type="NCBI Taxonomy" id="2810368"/>
    <lineage>
        <taxon>Bacteria</taxon>
        <taxon>Bacillati</taxon>
        <taxon>Actinomycetota</taxon>
        <taxon>Actinomycetes</taxon>
        <taxon>Micromonosporales</taxon>
        <taxon>Micromonosporaceae</taxon>
        <taxon>Paractinoplanes</taxon>
    </lineage>
</organism>
<gene>
    <name evidence="1" type="ORF">JIG36_48875</name>
</gene>